<proteinExistence type="predicted"/>
<evidence type="ECO:0000259" key="1">
    <source>
        <dbReference type="Pfam" id="PF00149"/>
    </source>
</evidence>
<evidence type="ECO:0000313" key="3">
    <source>
        <dbReference type="Proteomes" id="UP000730739"/>
    </source>
</evidence>
<reference evidence="2 3" key="1">
    <citation type="submission" date="2021-03" db="EMBL/GenBank/DDBJ databases">
        <title>Genomic Encyclopedia of Type Strains, Phase IV (KMG-IV): sequencing the most valuable type-strain genomes for metagenomic binning, comparative biology and taxonomic classification.</title>
        <authorList>
            <person name="Goeker M."/>
        </authorList>
    </citation>
    <scope>NUCLEOTIDE SEQUENCE [LARGE SCALE GENOMIC DNA]</scope>
    <source>
        <strain evidence="2 3">DSM 13372</strain>
    </source>
</reference>
<protein>
    <submittedName>
        <fullName evidence="2">Calcineurin-like phosphoesterase family protein</fullName>
    </submittedName>
</protein>
<sequence length="179" mass="20491">MAFTRKFYIADTHFCHERILGMQPRPFSTISEHDEAIIERWNSVVGDEDIIYHLGDVAFQLNKHADRIREIFSRLKGRKYLIIGNHDVTAKGDLHPVLAELDWATRPEHAMRTRDGGRDVYMSHYAARTWPCQHYGSVHFYGHSHGRLPGVGLSRDVGVDLPDVGFTPRSLDELTKGII</sequence>
<accession>A0ABS4R059</accession>
<dbReference type="RefSeq" id="WP_209601468.1">
    <property type="nucleotide sequence ID" value="NZ_JAGILA010000002.1"/>
</dbReference>
<dbReference type="Proteomes" id="UP000730739">
    <property type="component" value="Unassembled WGS sequence"/>
</dbReference>
<keyword evidence="3" id="KW-1185">Reference proteome</keyword>
<dbReference type="EMBL" id="JAGILA010000002">
    <property type="protein sequence ID" value="MBP2235232.1"/>
    <property type="molecule type" value="Genomic_DNA"/>
</dbReference>
<name>A0ABS4R059_9HYPH</name>
<feature type="domain" description="Calcineurin-like phosphoesterase" evidence="1">
    <location>
        <begin position="9"/>
        <end position="90"/>
    </location>
</feature>
<comment type="caution">
    <text evidence="2">The sequence shown here is derived from an EMBL/GenBank/DDBJ whole genome shotgun (WGS) entry which is preliminary data.</text>
</comment>
<dbReference type="InterPro" id="IPR004843">
    <property type="entry name" value="Calcineurin-like_PHP"/>
</dbReference>
<evidence type="ECO:0000313" key="2">
    <source>
        <dbReference type="EMBL" id="MBP2235232.1"/>
    </source>
</evidence>
<gene>
    <name evidence="2" type="ORF">J2Z31_001724</name>
</gene>
<organism evidence="2 3">
    <name type="scientific">Sinorhizobium kostiense</name>
    <dbReference type="NCBI Taxonomy" id="76747"/>
    <lineage>
        <taxon>Bacteria</taxon>
        <taxon>Pseudomonadati</taxon>
        <taxon>Pseudomonadota</taxon>
        <taxon>Alphaproteobacteria</taxon>
        <taxon>Hyphomicrobiales</taxon>
        <taxon>Rhizobiaceae</taxon>
        <taxon>Sinorhizobium/Ensifer group</taxon>
        <taxon>Sinorhizobium</taxon>
    </lineage>
</organism>
<dbReference type="Pfam" id="PF00149">
    <property type="entry name" value="Metallophos"/>
    <property type="match status" value="1"/>
</dbReference>
<dbReference type="SUPFAM" id="SSF56300">
    <property type="entry name" value="Metallo-dependent phosphatases"/>
    <property type="match status" value="1"/>
</dbReference>
<dbReference type="Gene3D" id="3.60.21.10">
    <property type="match status" value="1"/>
</dbReference>
<dbReference type="InterPro" id="IPR029052">
    <property type="entry name" value="Metallo-depent_PP-like"/>
</dbReference>